<dbReference type="GO" id="GO:0004673">
    <property type="term" value="F:protein histidine kinase activity"/>
    <property type="evidence" value="ECO:0007669"/>
    <property type="project" value="UniProtKB-EC"/>
</dbReference>
<accession>A0A1I2NTI3</accession>
<keyword evidence="9" id="KW-1185">Reference proteome</keyword>
<keyword evidence="3" id="KW-0597">Phosphoprotein</keyword>
<dbReference type="Proteomes" id="UP000198724">
    <property type="component" value="Unassembled WGS sequence"/>
</dbReference>
<dbReference type="FunFam" id="3.30.450.20:FF:000099">
    <property type="entry name" value="Sensory box sensor histidine kinase"/>
    <property type="match status" value="1"/>
</dbReference>
<dbReference type="Gene3D" id="3.30.450.20">
    <property type="entry name" value="PAS domain"/>
    <property type="match status" value="3"/>
</dbReference>
<dbReference type="AlphaFoldDB" id="A0A1I2NTI3"/>
<reference evidence="9" key="1">
    <citation type="submission" date="2016-10" db="EMBL/GenBank/DDBJ databases">
        <authorList>
            <person name="Varghese N."/>
            <person name="Submissions S."/>
        </authorList>
    </citation>
    <scope>NUCLEOTIDE SEQUENCE [LARGE SCALE GENOMIC DNA]</scope>
    <source>
        <strain evidence="9">LP51</strain>
    </source>
</reference>
<keyword evidence="4" id="KW-0808">Transferase</keyword>
<evidence type="ECO:0000256" key="5">
    <source>
        <dbReference type="ARBA" id="ARBA00022777"/>
    </source>
</evidence>
<dbReference type="RefSeq" id="WP_245756089.1">
    <property type="nucleotide sequence ID" value="NZ_FOOT01000001.1"/>
</dbReference>
<dbReference type="PROSITE" id="PS50113">
    <property type="entry name" value="PAC"/>
    <property type="match status" value="2"/>
</dbReference>
<evidence type="ECO:0000256" key="3">
    <source>
        <dbReference type="ARBA" id="ARBA00022553"/>
    </source>
</evidence>
<dbReference type="InterPro" id="IPR052162">
    <property type="entry name" value="Sensor_kinase/Photoreceptor"/>
</dbReference>
<dbReference type="InterPro" id="IPR000700">
    <property type="entry name" value="PAS-assoc_C"/>
</dbReference>
<dbReference type="PANTHER" id="PTHR43304">
    <property type="entry name" value="PHYTOCHROME-LIKE PROTEIN CPH1"/>
    <property type="match status" value="1"/>
</dbReference>
<dbReference type="SUPFAM" id="SSF55785">
    <property type="entry name" value="PYP-like sensor domain (PAS domain)"/>
    <property type="match status" value="2"/>
</dbReference>
<sequence>MMNFEKLFASIPEALVVVAPEYDYPILAATDYYLQLTMRKREDILGLKFLLEAYPERDVSYEENKVRKSLDKALSTRQVDYLDVIRYDLVKPDGSYDVRYWEASHTPVLDEQGQVLYIIQHTSDVTERERAKDALSATREEYRFMAEAMPQLIFTTDGAGKLTYFNRRWEEYTGIPLPTLLEEGWQDIIHPEDLASTAAKWESSMKSGEPMQVELRKRDKNGVYRWHLCRSLPMKDKEGNITMWVGSSTDIHETRKLVQELLETNEQMALLADQVKLAYEKAESRRGILERLIMKAPAMFCVLEGPEHRFELVNEKYQMLFPNRQLVGKTVAEALPEVINQGFVDLLDNVYETGKEFVAEETLVKLDRQNNGQLEEIYITFIYQAIYERDEVTSILVFAYEVTEQVLFRKKLQGLA</sequence>
<evidence type="ECO:0000259" key="6">
    <source>
        <dbReference type="PROSITE" id="PS50112"/>
    </source>
</evidence>
<organism evidence="8 9">
    <name type="scientific">Pontibacter chinhatensis</name>
    <dbReference type="NCBI Taxonomy" id="1436961"/>
    <lineage>
        <taxon>Bacteria</taxon>
        <taxon>Pseudomonadati</taxon>
        <taxon>Bacteroidota</taxon>
        <taxon>Cytophagia</taxon>
        <taxon>Cytophagales</taxon>
        <taxon>Hymenobacteraceae</taxon>
        <taxon>Pontibacter</taxon>
    </lineage>
</organism>
<name>A0A1I2NTI3_9BACT</name>
<dbReference type="InterPro" id="IPR035965">
    <property type="entry name" value="PAS-like_dom_sf"/>
</dbReference>
<evidence type="ECO:0000313" key="8">
    <source>
        <dbReference type="EMBL" id="SFG07224.1"/>
    </source>
</evidence>
<proteinExistence type="predicted"/>
<dbReference type="PANTHER" id="PTHR43304:SF1">
    <property type="entry name" value="PAC DOMAIN-CONTAINING PROTEIN"/>
    <property type="match status" value="1"/>
</dbReference>
<dbReference type="InterPro" id="IPR000014">
    <property type="entry name" value="PAS"/>
</dbReference>
<feature type="domain" description="PAC" evidence="7">
    <location>
        <begin position="83"/>
        <end position="137"/>
    </location>
</feature>
<dbReference type="EC" id="2.7.13.3" evidence="2"/>
<dbReference type="InterPro" id="IPR001610">
    <property type="entry name" value="PAC"/>
</dbReference>
<protein>
    <recommendedName>
        <fullName evidence="2">histidine kinase</fullName>
        <ecNumber evidence="2">2.7.13.3</ecNumber>
    </recommendedName>
</protein>
<gene>
    <name evidence="8" type="ORF">SAMN05421739_101844</name>
</gene>
<dbReference type="SMART" id="SM00091">
    <property type="entry name" value="PAS"/>
    <property type="match status" value="3"/>
</dbReference>
<feature type="domain" description="PAC" evidence="7">
    <location>
        <begin position="211"/>
        <end position="263"/>
    </location>
</feature>
<dbReference type="NCBIfam" id="TIGR00229">
    <property type="entry name" value="sensory_box"/>
    <property type="match status" value="1"/>
</dbReference>
<keyword evidence="5" id="KW-0418">Kinase</keyword>
<dbReference type="STRING" id="1436961.SAMN05421739_101844"/>
<evidence type="ECO:0000256" key="1">
    <source>
        <dbReference type="ARBA" id="ARBA00000085"/>
    </source>
</evidence>
<dbReference type="Pfam" id="PF08447">
    <property type="entry name" value="PAS_3"/>
    <property type="match status" value="1"/>
</dbReference>
<comment type="catalytic activity">
    <reaction evidence="1">
        <text>ATP + protein L-histidine = ADP + protein N-phospho-L-histidine.</text>
        <dbReference type="EC" id="2.7.13.3"/>
    </reaction>
</comment>
<dbReference type="Pfam" id="PF08448">
    <property type="entry name" value="PAS_4"/>
    <property type="match status" value="2"/>
</dbReference>
<evidence type="ECO:0000313" key="9">
    <source>
        <dbReference type="Proteomes" id="UP000198724"/>
    </source>
</evidence>
<evidence type="ECO:0000256" key="2">
    <source>
        <dbReference type="ARBA" id="ARBA00012438"/>
    </source>
</evidence>
<evidence type="ECO:0000256" key="4">
    <source>
        <dbReference type="ARBA" id="ARBA00022679"/>
    </source>
</evidence>
<dbReference type="InterPro" id="IPR013655">
    <property type="entry name" value="PAS_fold_3"/>
</dbReference>
<evidence type="ECO:0000259" key="7">
    <source>
        <dbReference type="PROSITE" id="PS50113"/>
    </source>
</evidence>
<dbReference type="CDD" id="cd00130">
    <property type="entry name" value="PAS"/>
    <property type="match status" value="1"/>
</dbReference>
<dbReference type="InterPro" id="IPR013656">
    <property type="entry name" value="PAS_4"/>
</dbReference>
<feature type="domain" description="PAS" evidence="6">
    <location>
        <begin position="138"/>
        <end position="208"/>
    </location>
</feature>
<dbReference type="EMBL" id="FOOT01000001">
    <property type="protein sequence ID" value="SFG07224.1"/>
    <property type="molecule type" value="Genomic_DNA"/>
</dbReference>
<dbReference type="PROSITE" id="PS50112">
    <property type="entry name" value="PAS"/>
    <property type="match status" value="1"/>
</dbReference>
<dbReference type="SMART" id="SM00086">
    <property type="entry name" value="PAC"/>
    <property type="match status" value="3"/>
</dbReference>